<dbReference type="Proteomes" id="UP001333818">
    <property type="component" value="Unassembled WGS sequence"/>
</dbReference>
<organism evidence="1 2">
    <name type="scientific">Tumidithrix elongata BACA0141</name>
    <dbReference type="NCBI Taxonomy" id="2716417"/>
    <lineage>
        <taxon>Bacteria</taxon>
        <taxon>Bacillati</taxon>
        <taxon>Cyanobacteriota</taxon>
        <taxon>Cyanophyceae</taxon>
        <taxon>Pseudanabaenales</taxon>
        <taxon>Pseudanabaenaceae</taxon>
        <taxon>Tumidithrix</taxon>
        <taxon>Tumidithrix elongata</taxon>
    </lineage>
</organism>
<gene>
    <name evidence="1" type="ORF">V2H45_01400</name>
</gene>
<dbReference type="AlphaFoldDB" id="A0AAW9PXZ7"/>
<reference evidence="1" key="1">
    <citation type="submission" date="2024-01" db="EMBL/GenBank/DDBJ databases">
        <title>Bank of Algae and Cyanobacteria of the Azores (BACA) strain genomes.</title>
        <authorList>
            <person name="Luz R."/>
            <person name="Cordeiro R."/>
            <person name="Fonseca A."/>
            <person name="Goncalves V."/>
        </authorList>
    </citation>
    <scope>NUCLEOTIDE SEQUENCE</scope>
    <source>
        <strain evidence="1">BACA0141</strain>
    </source>
</reference>
<accession>A0AAW9PXZ7</accession>
<comment type="caution">
    <text evidence="1">The sequence shown here is derived from an EMBL/GenBank/DDBJ whole genome shotgun (WGS) entry which is preliminary data.</text>
</comment>
<dbReference type="RefSeq" id="WP_330481818.1">
    <property type="nucleotide sequence ID" value="NZ_JAZBJZ010000003.1"/>
</dbReference>
<dbReference type="Gene3D" id="2.30.30.40">
    <property type="entry name" value="SH3 Domains"/>
    <property type="match status" value="1"/>
</dbReference>
<keyword evidence="2" id="KW-1185">Reference proteome</keyword>
<evidence type="ECO:0000313" key="2">
    <source>
        <dbReference type="Proteomes" id="UP001333818"/>
    </source>
</evidence>
<proteinExistence type="predicted"/>
<dbReference type="EMBL" id="JAZBJZ010000003">
    <property type="protein sequence ID" value="MEE3715396.1"/>
    <property type="molecule type" value="Genomic_DNA"/>
</dbReference>
<evidence type="ECO:0000313" key="1">
    <source>
        <dbReference type="EMBL" id="MEE3715396.1"/>
    </source>
</evidence>
<protein>
    <submittedName>
        <fullName evidence="1">SH3 domain-containing protein</fullName>
    </submittedName>
</protein>
<name>A0AAW9PXZ7_9CYAN</name>
<sequence>MFQLIGLKDYLLTFVLALSVPNAIMNARAISQISAVAELPSMIADLTSPPHTNPIKRYPLDLRDRVVSDSDFFLFRDRLRQAIRDRDAKFIRAISDPKIRLLEADRPTRLTFDDLQIDDPNAEFWANIEKAMAIGCAENTNYWICPNVFLVLHDNYAVAIVGENISVYEHPNAQSAVIAALSNEAVKKTPLTDKNSYLREERKNGWIGITLSNGRSGFVRSRYAYSELGYRASFEKFEGEWKMVSFLVGD</sequence>